<sequence length="174" mass="19817">MKESPQFFNDAGVSMSMQGFHNEAIACLKKGLSLDPKNSLLWLNLGLTYYAADMQTDSKKALLQSLKYDPYQADAWDSLGLLFYKAGDMEYAEKAFESAIKLEPSNGRIWNNYGTLLFNEENYIDARKAFETAVTLEPEFGDAVFNLRDTYMELGKKDLAEKCNIILKDINYKE</sequence>
<dbReference type="EMBL" id="CP061839">
    <property type="protein sequence ID" value="QOW59655.1"/>
    <property type="molecule type" value="Genomic_DNA"/>
</dbReference>
<dbReference type="PROSITE" id="PS50293">
    <property type="entry name" value="TPR_REGION"/>
    <property type="match status" value="1"/>
</dbReference>
<organism evidence="3 4">
    <name type="scientific">Treponema pedis</name>
    <dbReference type="NCBI Taxonomy" id="409322"/>
    <lineage>
        <taxon>Bacteria</taxon>
        <taxon>Pseudomonadati</taxon>
        <taxon>Spirochaetota</taxon>
        <taxon>Spirochaetia</taxon>
        <taxon>Spirochaetales</taxon>
        <taxon>Treponemataceae</taxon>
        <taxon>Treponema</taxon>
    </lineage>
</organism>
<keyword evidence="1" id="KW-0677">Repeat</keyword>
<dbReference type="GeneID" id="301090358"/>
<gene>
    <name evidence="3" type="ORF">IFE08_07135</name>
</gene>
<reference evidence="3 4" key="1">
    <citation type="submission" date="2020-09" db="EMBL/GenBank/DDBJ databases">
        <title>Characterization of Treponema spp. from bovine digital dermatitis in Korea.</title>
        <authorList>
            <person name="Espiritu H.M."/>
            <person name="Cho Y.I."/>
            <person name="Mamuad L."/>
        </authorList>
    </citation>
    <scope>NUCLEOTIDE SEQUENCE [LARGE SCALE GENOMIC DNA]</scope>
    <source>
        <strain evidence="3 4">KS1</strain>
    </source>
</reference>
<dbReference type="InterPro" id="IPR019734">
    <property type="entry name" value="TPR_rpt"/>
</dbReference>
<dbReference type="PANTHER" id="PTHR44858:SF1">
    <property type="entry name" value="UDP-N-ACETYLGLUCOSAMINE--PEPTIDE N-ACETYLGLUCOSAMINYLTRANSFERASE SPINDLY-RELATED"/>
    <property type="match status" value="1"/>
</dbReference>
<dbReference type="Pfam" id="PF13414">
    <property type="entry name" value="TPR_11"/>
    <property type="match status" value="1"/>
</dbReference>
<keyword evidence="2" id="KW-0802">TPR repeat</keyword>
<dbReference type="Pfam" id="PF07719">
    <property type="entry name" value="TPR_2"/>
    <property type="match status" value="2"/>
</dbReference>
<evidence type="ECO:0000256" key="1">
    <source>
        <dbReference type="ARBA" id="ARBA00022737"/>
    </source>
</evidence>
<evidence type="ECO:0000313" key="4">
    <source>
        <dbReference type="Proteomes" id="UP000593915"/>
    </source>
</evidence>
<dbReference type="AlphaFoldDB" id="A0A7S6WM61"/>
<evidence type="ECO:0000313" key="3">
    <source>
        <dbReference type="EMBL" id="QOW59655.1"/>
    </source>
</evidence>
<name>A0A7S6WM61_9SPIR</name>
<dbReference type="SUPFAM" id="SSF48452">
    <property type="entry name" value="TPR-like"/>
    <property type="match status" value="1"/>
</dbReference>
<accession>A0A7S6WM61</accession>
<dbReference type="InterPro" id="IPR050498">
    <property type="entry name" value="Ycf3"/>
</dbReference>
<dbReference type="InterPro" id="IPR013105">
    <property type="entry name" value="TPR_2"/>
</dbReference>
<dbReference type="PROSITE" id="PS50005">
    <property type="entry name" value="TPR"/>
    <property type="match status" value="3"/>
</dbReference>
<dbReference type="RefSeq" id="WP_020965637.1">
    <property type="nucleotide sequence ID" value="NZ_CP045670.1"/>
</dbReference>
<evidence type="ECO:0000256" key="2">
    <source>
        <dbReference type="ARBA" id="ARBA00022803"/>
    </source>
</evidence>
<dbReference type="InterPro" id="IPR011990">
    <property type="entry name" value="TPR-like_helical_dom_sf"/>
</dbReference>
<proteinExistence type="predicted"/>
<dbReference type="SMART" id="SM00028">
    <property type="entry name" value="TPR"/>
    <property type="match status" value="4"/>
</dbReference>
<dbReference type="Proteomes" id="UP000593915">
    <property type="component" value="Chromosome"/>
</dbReference>
<dbReference type="Gene3D" id="1.25.40.10">
    <property type="entry name" value="Tetratricopeptide repeat domain"/>
    <property type="match status" value="2"/>
</dbReference>
<protein>
    <submittedName>
        <fullName evidence="3">Tetratricopeptide repeat protein</fullName>
    </submittedName>
</protein>
<dbReference type="PANTHER" id="PTHR44858">
    <property type="entry name" value="TETRATRICOPEPTIDE REPEAT PROTEIN 6"/>
    <property type="match status" value="1"/>
</dbReference>